<keyword evidence="1" id="KW-0812">Transmembrane</keyword>
<evidence type="ECO:0000313" key="2">
    <source>
        <dbReference type="EMBL" id="SHI63345.1"/>
    </source>
</evidence>
<keyword evidence="1" id="KW-0472">Membrane</keyword>
<evidence type="ECO:0000313" key="3">
    <source>
        <dbReference type="Proteomes" id="UP000184241"/>
    </source>
</evidence>
<keyword evidence="1" id="KW-1133">Transmembrane helix</keyword>
<reference evidence="2 3" key="1">
    <citation type="submission" date="2016-11" db="EMBL/GenBank/DDBJ databases">
        <authorList>
            <person name="Jaros S."/>
            <person name="Januszkiewicz K."/>
            <person name="Wedrychowicz H."/>
        </authorList>
    </citation>
    <scope>NUCLEOTIDE SEQUENCE [LARGE SCALE GENOMIC DNA]</scope>
    <source>
        <strain evidence="2 3">DSM 6191</strain>
    </source>
</reference>
<dbReference type="AlphaFoldDB" id="A0A1M6CQH8"/>
<sequence>MNSDYYEKKTYKSFIIIFIIMIGSILLPIFTNNYFKLSSSVSIKLMFLIMNFSLIIISYIIYKKERVYWITSYDYETACNMTSEERKSIGKKLFRSFRICFGISTIYFFISLIIGTSVLVDAIVFIVSVVAACIKA</sequence>
<dbReference type="Proteomes" id="UP000184241">
    <property type="component" value="Unassembled WGS sequence"/>
</dbReference>
<organism evidence="2 3">
    <name type="scientific">Clostridium intestinale DSM 6191</name>
    <dbReference type="NCBI Taxonomy" id="1121320"/>
    <lineage>
        <taxon>Bacteria</taxon>
        <taxon>Bacillati</taxon>
        <taxon>Bacillota</taxon>
        <taxon>Clostridia</taxon>
        <taxon>Eubacteriales</taxon>
        <taxon>Clostridiaceae</taxon>
        <taxon>Clostridium</taxon>
    </lineage>
</organism>
<dbReference type="EMBL" id="FQXU01000017">
    <property type="protein sequence ID" value="SHI63345.1"/>
    <property type="molecule type" value="Genomic_DNA"/>
</dbReference>
<feature type="transmembrane region" description="Helical" evidence="1">
    <location>
        <begin position="43"/>
        <end position="62"/>
    </location>
</feature>
<accession>A0A1M6CQH8</accession>
<feature type="transmembrane region" description="Helical" evidence="1">
    <location>
        <begin position="12"/>
        <end position="31"/>
    </location>
</feature>
<dbReference type="RefSeq" id="WP_073022430.1">
    <property type="nucleotide sequence ID" value="NZ_FQXU01000017.1"/>
</dbReference>
<name>A0A1M6CQH8_9CLOT</name>
<feature type="transmembrane region" description="Helical" evidence="1">
    <location>
        <begin position="116"/>
        <end position="134"/>
    </location>
</feature>
<gene>
    <name evidence="2" type="ORF">SAMN02745941_04095</name>
</gene>
<protein>
    <submittedName>
        <fullName evidence="2">Uncharacterized protein</fullName>
    </submittedName>
</protein>
<proteinExistence type="predicted"/>
<evidence type="ECO:0000256" key="1">
    <source>
        <dbReference type="SAM" id="Phobius"/>
    </source>
</evidence>